<dbReference type="SUPFAM" id="SSF55174">
    <property type="entry name" value="Alpha-L RNA-binding motif"/>
    <property type="match status" value="1"/>
</dbReference>
<accession>A0ABS5PLN9</accession>
<dbReference type="InterPro" id="IPR050343">
    <property type="entry name" value="RsuA_PseudoU_synthase"/>
</dbReference>
<dbReference type="NCBIfam" id="TIGR00093">
    <property type="entry name" value="pseudouridine synthase"/>
    <property type="match status" value="1"/>
</dbReference>
<keyword evidence="3 5" id="KW-0413">Isomerase</keyword>
<dbReference type="InterPro" id="IPR020094">
    <property type="entry name" value="TruA/RsuA/RluB/E/F_N"/>
</dbReference>
<dbReference type="EC" id="5.4.99.-" evidence="5"/>
<evidence type="ECO:0000256" key="1">
    <source>
        <dbReference type="ARBA" id="ARBA00008348"/>
    </source>
</evidence>
<dbReference type="CDD" id="cd00165">
    <property type="entry name" value="S4"/>
    <property type="match status" value="1"/>
</dbReference>
<dbReference type="PROSITE" id="PS01149">
    <property type="entry name" value="PSI_RSU"/>
    <property type="match status" value="1"/>
</dbReference>
<keyword evidence="2 4" id="KW-0694">RNA-binding</keyword>
<evidence type="ECO:0000256" key="5">
    <source>
        <dbReference type="RuleBase" id="RU003887"/>
    </source>
</evidence>
<dbReference type="CDD" id="cd02553">
    <property type="entry name" value="PseudoU_synth_RsuA"/>
    <property type="match status" value="1"/>
</dbReference>
<dbReference type="SMART" id="SM00363">
    <property type="entry name" value="S4"/>
    <property type="match status" value="1"/>
</dbReference>
<evidence type="ECO:0000313" key="8">
    <source>
        <dbReference type="Proteomes" id="UP000746471"/>
    </source>
</evidence>
<name>A0ABS5PLN9_9FIRM</name>
<gene>
    <name evidence="7" type="ORF">KHM83_02325</name>
</gene>
<dbReference type="PANTHER" id="PTHR47683">
    <property type="entry name" value="PSEUDOURIDINE SYNTHASE FAMILY PROTEIN-RELATED"/>
    <property type="match status" value="1"/>
</dbReference>
<dbReference type="Proteomes" id="UP000746471">
    <property type="component" value="Unassembled WGS sequence"/>
</dbReference>
<protein>
    <recommendedName>
        <fullName evidence="5">Pseudouridine synthase</fullName>
        <ecNumber evidence="5">5.4.99.-</ecNumber>
    </recommendedName>
</protein>
<dbReference type="InterPro" id="IPR006145">
    <property type="entry name" value="PsdUridine_synth_RsuA/RluA"/>
</dbReference>
<sequence length="241" mass="26862">MGEKMRLDKYLSNMGKGSRSELRVIMKRGVVTVNGKTVKDGSIKVDLAKDNVAFEGVSVPYIPYIYLMLNKPQGVISATEDAKLPVVVDLVPEPFRHYEVFPVGRLDIDTEGLLLLTNDGALAHRLLSPKHHVPKQYFAKLAAPVNPEDTGAFEKGITLEDGYECMPAKLLTTGIADEVLLTIYEGKFHQVKRMFEALGNKVIYLKRMRMGGLQLDESLKLGEMRLLTAEELELIENSEGQ</sequence>
<evidence type="ECO:0000313" key="7">
    <source>
        <dbReference type="EMBL" id="MBS7525511.1"/>
    </source>
</evidence>
<reference evidence="7 8" key="1">
    <citation type="submission" date="2021-05" db="EMBL/GenBank/DDBJ databases">
        <title>Fusibacter ferrireducens sp. nov., an anaerobic, sulfur- and Fe-reducing bacterium isolated from the mangrove sediment.</title>
        <authorList>
            <person name="Qiu D."/>
        </authorList>
    </citation>
    <scope>NUCLEOTIDE SEQUENCE [LARGE SCALE GENOMIC DNA]</scope>
    <source>
        <strain evidence="7 8">DSM 12116</strain>
    </source>
</reference>
<feature type="domain" description="RNA-binding S4" evidence="6">
    <location>
        <begin position="5"/>
        <end position="63"/>
    </location>
</feature>
<dbReference type="Gene3D" id="3.30.70.1560">
    <property type="entry name" value="Alpha-L RNA-binding motif"/>
    <property type="match status" value="1"/>
</dbReference>
<dbReference type="PROSITE" id="PS50889">
    <property type="entry name" value="S4"/>
    <property type="match status" value="1"/>
</dbReference>
<dbReference type="InterPro" id="IPR036986">
    <property type="entry name" value="S4_RNA-bd_sf"/>
</dbReference>
<dbReference type="SUPFAM" id="SSF55120">
    <property type="entry name" value="Pseudouridine synthase"/>
    <property type="match status" value="1"/>
</dbReference>
<dbReference type="InterPro" id="IPR042092">
    <property type="entry name" value="PsdUridine_s_RsuA/RluB/E/F_cat"/>
</dbReference>
<dbReference type="InterPro" id="IPR000748">
    <property type="entry name" value="PsdUridine_synth_RsuA/RluB/E/F"/>
</dbReference>
<proteinExistence type="inferred from homology"/>
<evidence type="ECO:0000256" key="3">
    <source>
        <dbReference type="ARBA" id="ARBA00023235"/>
    </source>
</evidence>
<organism evidence="7 8">
    <name type="scientific">Fusibacter paucivorans</name>
    <dbReference type="NCBI Taxonomy" id="76009"/>
    <lineage>
        <taxon>Bacteria</taxon>
        <taxon>Bacillati</taxon>
        <taxon>Bacillota</taxon>
        <taxon>Clostridia</taxon>
        <taxon>Eubacteriales</taxon>
        <taxon>Eubacteriales Family XII. Incertae Sedis</taxon>
        <taxon>Fusibacter</taxon>
    </lineage>
</organism>
<dbReference type="InterPro" id="IPR020103">
    <property type="entry name" value="PsdUridine_synth_cat_dom_sf"/>
</dbReference>
<dbReference type="InterPro" id="IPR002942">
    <property type="entry name" value="S4_RNA-bd"/>
</dbReference>
<dbReference type="Gene3D" id="3.30.70.580">
    <property type="entry name" value="Pseudouridine synthase I, catalytic domain, N-terminal subdomain"/>
    <property type="match status" value="1"/>
</dbReference>
<dbReference type="PANTHER" id="PTHR47683:SF4">
    <property type="entry name" value="PSEUDOURIDINE SYNTHASE"/>
    <property type="match status" value="1"/>
</dbReference>
<dbReference type="Pfam" id="PF00849">
    <property type="entry name" value="PseudoU_synth_2"/>
    <property type="match status" value="1"/>
</dbReference>
<dbReference type="EMBL" id="JAHBCL010000003">
    <property type="protein sequence ID" value="MBS7525511.1"/>
    <property type="molecule type" value="Genomic_DNA"/>
</dbReference>
<evidence type="ECO:0000259" key="6">
    <source>
        <dbReference type="SMART" id="SM00363"/>
    </source>
</evidence>
<comment type="similarity">
    <text evidence="1 5">Belongs to the pseudouridine synthase RsuA family.</text>
</comment>
<keyword evidence="8" id="KW-1185">Reference proteome</keyword>
<evidence type="ECO:0000256" key="2">
    <source>
        <dbReference type="ARBA" id="ARBA00022884"/>
    </source>
</evidence>
<dbReference type="RefSeq" id="WP_213235300.1">
    <property type="nucleotide sequence ID" value="NZ_JAHBCL010000003.1"/>
</dbReference>
<comment type="caution">
    <text evidence="7">The sequence shown here is derived from an EMBL/GenBank/DDBJ whole genome shotgun (WGS) entry which is preliminary data.</text>
</comment>
<evidence type="ECO:0000256" key="4">
    <source>
        <dbReference type="PROSITE-ProRule" id="PRU00182"/>
    </source>
</evidence>
<dbReference type="InterPro" id="IPR018496">
    <property type="entry name" value="PsdUridine_synth_RsuA/RluB_CS"/>
</dbReference>
<dbReference type="Pfam" id="PF01479">
    <property type="entry name" value="S4"/>
    <property type="match status" value="1"/>
</dbReference>
<dbReference type="Gene3D" id="3.10.290.10">
    <property type="entry name" value="RNA-binding S4 domain"/>
    <property type="match status" value="1"/>
</dbReference>